<keyword evidence="2" id="KW-0963">Cytoplasm</keyword>
<evidence type="ECO:0000313" key="12">
    <source>
        <dbReference type="Proteomes" id="UP000596857"/>
    </source>
</evidence>
<keyword evidence="7" id="KW-0804">Transcription</keyword>
<dbReference type="Proteomes" id="UP000596857">
    <property type="component" value="Unassembled WGS sequence"/>
</dbReference>
<dbReference type="SUPFAM" id="SSF52172">
    <property type="entry name" value="CheY-like"/>
    <property type="match status" value="1"/>
</dbReference>
<feature type="domain" description="HTH araC/xylS-type" evidence="9">
    <location>
        <begin position="300"/>
        <end position="398"/>
    </location>
</feature>
<keyword evidence="6" id="KW-0238">DNA-binding</keyword>
<keyword evidence="5" id="KW-0805">Transcription regulation</keyword>
<comment type="subcellular location">
    <subcellularLocation>
        <location evidence="1">Cytoplasm</location>
    </subcellularLocation>
</comment>
<dbReference type="PRINTS" id="PR00032">
    <property type="entry name" value="HTHARAC"/>
</dbReference>
<dbReference type="InterPro" id="IPR018060">
    <property type="entry name" value="HTH_AraC"/>
</dbReference>
<evidence type="ECO:0000256" key="1">
    <source>
        <dbReference type="ARBA" id="ARBA00004496"/>
    </source>
</evidence>
<dbReference type="Gene3D" id="3.40.50.2300">
    <property type="match status" value="1"/>
</dbReference>
<feature type="domain" description="Response regulatory" evidence="10">
    <location>
        <begin position="3"/>
        <end position="120"/>
    </location>
</feature>
<evidence type="ECO:0000256" key="2">
    <source>
        <dbReference type="ARBA" id="ARBA00022490"/>
    </source>
</evidence>
<evidence type="ECO:0000256" key="3">
    <source>
        <dbReference type="ARBA" id="ARBA00022553"/>
    </source>
</evidence>
<dbReference type="InterPro" id="IPR020449">
    <property type="entry name" value="Tscrpt_reg_AraC-type_HTH"/>
</dbReference>
<sequence>MWNLLVVEDETIVRLGLRYMLNWDELAIAWKAEAANGHEALKVLAREEIHIVMTDIRMPGMDGLELARRIKEQYPSVQIIFFSSFEDFPYVKEAVRIGVVDYLHKPTMAAEEIAAALLKAAGTLEQLHQAAVPQVPGYSDKDRDQFLQSMFETQAPLENWLEQWQQYGLETLYGEGYRLAILRMAENEGIEPQAALARFMSFRYYLEEYTSREWGGILLSRENKELVWLLPQKASIDEAGAGAMQGYLDQLEQGLYKMLGIRMAYTCSGLHRTAEELPEAYRSAAEREPVSGGKLSGIIRLATAYIDEHLLEDVTLVRTAEAIHVSVSHLSRQFLKETGQHFNEYMTAKKMLLARKLLRESNRKVYEVAEELGYANPHYFSKLFKDDTGLTPLEFRNQ</sequence>
<dbReference type="CDD" id="cd17536">
    <property type="entry name" value="REC_YesN-like"/>
    <property type="match status" value="1"/>
</dbReference>
<dbReference type="PANTHER" id="PTHR42713:SF3">
    <property type="entry name" value="TRANSCRIPTIONAL REGULATORY PROTEIN HPTR"/>
    <property type="match status" value="1"/>
</dbReference>
<gene>
    <name evidence="11" type="ORF">GC101_11975</name>
</gene>
<dbReference type="EMBL" id="WHOB01000029">
    <property type="protein sequence ID" value="NOU79592.1"/>
    <property type="molecule type" value="Genomic_DNA"/>
</dbReference>
<name>A0ABX1YF22_9BACL</name>
<dbReference type="Pfam" id="PF12833">
    <property type="entry name" value="HTH_18"/>
    <property type="match status" value="1"/>
</dbReference>
<dbReference type="SUPFAM" id="SSF46689">
    <property type="entry name" value="Homeodomain-like"/>
    <property type="match status" value="2"/>
</dbReference>
<dbReference type="PANTHER" id="PTHR42713">
    <property type="entry name" value="HISTIDINE KINASE-RELATED"/>
    <property type="match status" value="1"/>
</dbReference>
<dbReference type="InterPro" id="IPR001789">
    <property type="entry name" value="Sig_transdc_resp-reg_receiver"/>
</dbReference>
<evidence type="ECO:0000313" key="11">
    <source>
        <dbReference type="EMBL" id="NOU79592.1"/>
    </source>
</evidence>
<dbReference type="Gene3D" id="1.10.10.60">
    <property type="entry name" value="Homeodomain-like"/>
    <property type="match status" value="2"/>
</dbReference>
<dbReference type="RefSeq" id="WP_171717451.1">
    <property type="nucleotide sequence ID" value="NZ_WHOB01000029.1"/>
</dbReference>
<dbReference type="PROSITE" id="PS50110">
    <property type="entry name" value="RESPONSE_REGULATORY"/>
    <property type="match status" value="1"/>
</dbReference>
<reference evidence="11 12" key="1">
    <citation type="submission" date="2019-10" db="EMBL/GenBank/DDBJ databases">
        <title>Description of Paenibacillus terricola sp. nov.</title>
        <authorList>
            <person name="Carlier A."/>
            <person name="Qi S."/>
        </authorList>
    </citation>
    <scope>NUCLEOTIDE SEQUENCE [LARGE SCALE GENOMIC DNA]</scope>
    <source>
        <strain evidence="11 12">LMG 31459</strain>
    </source>
</reference>
<evidence type="ECO:0000256" key="5">
    <source>
        <dbReference type="ARBA" id="ARBA00023015"/>
    </source>
</evidence>
<keyword evidence="12" id="KW-1185">Reference proteome</keyword>
<protein>
    <submittedName>
        <fullName evidence="11">Response regulator</fullName>
    </submittedName>
</protein>
<evidence type="ECO:0000259" key="10">
    <source>
        <dbReference type="PROSITE" id="PS50110"/>
    </source>
</evidence>
<evidence type="ECO:0000256" key="7">
    <source>
        <dbReference type="ARBA" id="ARBA00023163"/>
    </source>
</evidence>
<dbReference type="SMART" id="SM00342">
    <property type="entry name" value="HTH_ARAC"/>
    <property type="match status" value="1"/>
</dbReference>
<dbReference type="InterPro" id="IPR011006">
    <property type="entry name" value="CheY-like_superfamily"/>
</dbReference>
<comment type="caution">
    <text evidence="11">The sequence shown here is derived from an EMBL/GenBank/DDBJ whole genome shotgun (WGS) entry which is preliminary data.</text>
</comment>
<proteinExistence type="predicted"/>
<keyword evidence="3 8" id="KW-0597">Phosphoprotein</keyword>
<dbReference type="SMART" id="SM00448">
    <property type="entry name" value="REC"/>
    <property type="match status" value="1"/>
</dbReference>
<dbReference type="PROSITE" id="PS01124">
    <property type="entry name" value="HTH_ARAC_FAMILY_2"/>
    <property type="match status" value="1"/>
</dbReference>
<dbReference type="InterPro" id="IPR018062">
    <property type="entry name" value="HTH_AraC-typ_CS"/>
</dbReference>
<accession>A0ABX1YF22</accession>
<evidence type="ECO:0000256" key="8">
    <source>
        <dbReference type="PROSITE-ProRule" id="PRU00169"/>
    </source>
</evidence>
<dbReference type="PROSITE" id="PS00041">
    <property type="entry name" value="HTH_ARAC_FAMILY_1"/>
    <property type="match status" value="1"/>
</dbReference>
<keyword evidence="4" id="KW-0902">Two-component regulatory system</keyword>
<evidence type="ECO:0000259" key="9">
    <source>
        <dbReference type="PROSITE" id="PS01124"/>
    </source>
</evidence>
<organism evidence="11 12">
    <name type="scientific">Paenibacillus phytohabitans</name>
    <dbReference type="NCBI Taxonomy" id="2654978"/>
    <lineage>
        <taxon>Bacteria</taxon>
        <taxon>Bacillati</taxon>
        <taxon>Bacillota</taxon>
        <taxon>Bacilli</taxon>
        <taxon>Bacillales</taxon>
        <taxon>Paenibacillaceae</taxon>
        <taxon>Paenibacillus</taxon>
    </lineage>
</organism>
<dbReference type="Pfam" id="PF00072">
    <property type="entry name" value="Response_reg"/>
    <property type="match status" value="1"/>
</dbReference>
<dbReference type="InterPro" id="IPR009057">
    <property type="entry name" value="Homeodomain-like_sf"/>
</dbReference>
<feature type="modified residue" description="4-aspartylphosphate" evidence="8">
    <location>
        <position position="55"/>
    </location>
</feature>
<dbReference type="InterPro" id="IPR051552">
    <property type="entry name" value="HptR"/>
</dbReference>
<evidence type="ECO:0000256" key="4">
    <source>
        <dbReference type="ARBA" id="ARBA00023012"/>
    </source>
</evidence>
<evidence type="ECO:0000256" key="6">
    <source>
        <dbReference type="ARBA" id="ARBA00023125"/>
    </source>
</evidence>